<proteinExistence type="predicted"/>
<dbReference type="Proteomes" id="UP000229081">
    <property type="component" value="Chromosome"/>
</dbReference>
<accession>A0A2K8M9W2</accession>
<evidence type="ECO:0008006" key="3">
    <source>
        <dbReference type="Google" id="ProtNLM"/>
    </source>
</evidence>
<sequence length="115" mass="13335">MGDWEEAVAFARTLPDVVMESWWGTLCPKINGKGLMSPGREKDSFALMVTHPEKQILFETDPDTFWQTDHYANYPMLLVRYGTGSRERITLYIQRAWWDRAKKPQRVAAGMGERP</sequence>
<reference evidence="1 2" key="1">
    <citation type="submission" date="2017-11" db="EMBL/GenBank/DDBJ databases">
        <title>Complete genome sequence of Sphingomonas sp. Strain Cra20, a psychrotolerant potential plant growth promoting rhizobacteria.</title>
        <authorList>
            <person name="Luo Y."/>
        </authorList>
    </citation>
    <scope>NUCLEOTIDE SEQUENCE [LARGE SCALE GENOMIC DNA]</scope>
    <source>
        <strain evidence="1 2">Cra20</strain>
    </source>
</reference>
<gene>
    <name evidence="1" type="ORF">CVN68_00575</name>
</gene>
<dbReference type="OrthoDB" id="954305at2"/>
<name>A0A2K8M9W2_9SPHN</name>
<organism evidence="1 2">
    <name type="scientific">Sphingomonas psychrotolerans</name>
    <dbReference type="NCBI Taxonomy" id="1327635"/>
    <lineage>
        <taxon>Bacteria</taxon>
        <taxon>Pseudomonadati</taxon>
        <taxon>Pseudomonadota</taxon>
        <taxon>Alphaproteobacteria</taxon>
        <taxon>Sphingomonadales</taxon>
        <taxon>Sphingomonadaceae</taxon>
        <taxon>Sphingomonas</taxon>
    </lineage>
</organism>
<dbReference type="KEGG" id="sphc:CVN68_00575"/>
<evidence type="ECO:0000313" key="1">
    <source>
        <dbReference type="EMBL" id="ATY30670.1"/>
    </source>
</evidence>
<evidence type="ECO:0000313" key="2">
    <source>
        <dbReference type="Proteomes" id="UP000229081"/>
    </source>
</evidence>
<dbReference type="EMBL" id="CP024923">
    <property type="protein sequence ID" value="ATY30670.1"/>
    <property type="molecule type" value="Genomic_DNA"/>
</dbReference>
<protein>
    <recommendedName>
        <fullName evidence="3">MmcQ/YjbR family DNA-binding protein</fullName>
    </recommendedName>
</protein>
<dbReference type="RefSeq" id="WP_100280485.1">
    <property type="nucleotide sequence ID" value="NZ_CP024923.1"/>
</dbReference>
<keyword evidence="2" id="KW-1185">Reference proteome</keyword>
<dbReference type="AlphaFoldDB" id="A0A2K8M9W2"/>